<proteinExistence type="predicted"/>
<evidence type="ECO:0000313" key="3">
    <source>
        <dbReference type="Proteomes" id="UP000285744"/>
    </source>
</evidence>
<organism evidence="2 3">
    <name type="scientific">Micromonospora globbae</name>
    <dbReference type="NCBI Taxonomy" id="1894969"/>
    <lineage>
        <taxon>Bacteria</taxon>
        <taxon>Bacillati</taxon>
        <taxon>Actinomycetota</taxon>
        <taxon>Actinomycetes</taxon>
        <taxon>Micromonosporales</taxon>
        <taxon>Micromonosporaceae</taxon>
        <taxon>Micromonospora</taxon>
    </lineage>
</organism>
<dbReference type="AlphaFoldDB" id="A0A420EQ47"/>
<evidence type="ECO:0000256" key="1">
    <source>
        <dbReference type="SAM" id="MobiDB-lite"/>
    </source>
</evidence>
<name>A0A420EQ47_9ACTN</name>
<sequence>MAIRVVHSYKGTAKQGEQLVLFQIGGVVSTAEAGDTPPRMVLERDPLYTKGQQYLLMFTWGPQGTLRVVSPAGRYGVVRSGALTPMTLRGRRGQAVRSLPVSVSDSARMSGEAAPR</sequence>
<reference evidence="2 3" key="1">
    <citation type="journal article" date="2018" name="Int. J. Syst. Evol. Microbiol.">
        <title>Micromonospora globbae sp. nov., an endophytic actinomycete isolated from roots of Globba winitii C. H. Wright.</title>
        <authorList>
            <person name="Kuncharoen N."/>
            <person name="Pittayakhajonwut P."/>
            <person name="Tanasupawat S."/>
        </authorList>
    </citation>
    <scope>NUCLEOTIDE SEQUENCE [LARGE SCALE GENOMIC DNA]</scope>
    <source>
        <strain evidence="2 3">WPS1-2</strain>
    </source>
</reference>
<dbReference type="RefSeq" id="WP_120332186.1">
    <property type="nucleotide sequence ID" value="NZ_RAQQ01000050.1"/>
</dbReference>
<comment type="caution">
    <text evidence="2">The sequence shown here is derived from an EMBL/GenBank/DDBJ whole genome shotgun (WGS) entry which is preliminary data.</text>
</comment>
<protein>
    <submittedName>
        <fullName evidence="2">Uncharacterized protein</fullName>
    </submittedName>
</protein>
<evidence type="ECO:0000313" key="2">
    <source>
        <dbReference type="EMBL" id="RKF22803.1"/>
    </source>
</evidence>
<accession>A0A420EQ47</accession>
<dbReference type="Proteomes" id="UP000285744">
    <property type="component" value="Unassembled WGS sequence"/>
</dbReference>
<feature type="region of interest" description="Disordered" evidence="1">
    <location>
        <begin position="97"/>
        <end position="116"/>
    </location>
</feature>
<gene>
    <name evidence="2" type="ORF">D7I43_31390</name>
</gene>
<dbReference type="EMBL" id="RAQQ01000050">
    <property type="protein sequence ID" value="RKF22803.1"/>
    <property type="molecule type" value="Genomic_DNA"/>
</dbReference>